<accession>A0A811RH94</accession>
<reference evidence="2" key="1">
    <citation type="submission" date="2020-10" db="EMBL/GenBank/DDBJ databases">
        <authorList>
            <person name="Han B."/>
            <person name="Lu T."/>
            <person name="Zhao Q."/>
            <person name="Huang X."/>
            <person name="Zhao Y."/>
        </authorList>
    </citation>
    <scope>NUCLEOTIDE SEQUENCE</scope>
</reference>
<feature type="region of interest" description="Disordered" evidence="1">
    <location>
        <begin position="152"/>
        <end position="177"/>
    </location>
</feature>
<proteinExistence type="predicted"/>
<comment type="caution">
    <text evidence="2">The sequence shown here is derived from an EMBL/GenBank/DDBJ whole genome shotgun (WGS) entry which is preliminary data.</text>
</comment>
<dbReference type="OrthoDB" id="661054at2759"/>
<protein>
    <submittedName>
        <fullName evidence="2">Uncharacterized protein</fullName>
    </submittedName>
</protein>
<gene>
    <name evidence="2" type="ORF">NCGR_LOCUS52697</name>
</gene>
<organism evidence="2 3">
    <name type="scientific">Miscanthus lutarioriparius</name>
    <dbReference type="NCBI Taxonomy" id="422564"/>
    <lineage>
        <taxon>Eukaryota</taxon>
        <taxon>Viridiplantae</taxon>
        <taxon>Streptophyta</taxon>
        <taxon>Embryophyta</taxon>
        <taxon>Tracheophyta</taxon>
        <taxon>Spermatophyta</taxon>
        <taxon>Magnoliopsida</taxon>
        <taxon>Liliopsida</taxon>
        <taxon>Poales</taxon>
        <taxon>Poaceae</taxon>
        <taxon>PACMAD clade</taxon>
        <taxon>Panicoideae</taxon>
        <taxon>Andropogonodae</taxon>
        <taxon>Andropogoneae</taxon>
        <taxon>Saccharinae</taxon>
        <taxon>Miscanthus</taxon>
    </lineage>
</organism>
<feature type="compositionally biased region" description="Basic and acidic residues" evidence="1">
    <location>
        <begin position="155"/>
        <end position="175"/>
    </location>
</feature>
<sequence>MASNKPVTESMQESSAFTGTDNEEITAIRSVIDAAEIKWGGSLSGGGYDGGQLGRHCGIRDYIITQSKCLCGVEILADDLIPNQTLRITISSLLSSRAGGLSSGRANLASSNSSNLDGKSVTASSLLKGDTKHHMDSAPSATTEGSCLITAGKNPVEKSTHSDLHSKTEETEKTSVKKTLATAGDMKTFPEPRCQKQPQPDGVAIVSGKLERKVVRTKSEKKQKKAGATGNGNTNCTEYGFNIPFEPPCYDSLFGLGGQPWGTDPYMYCMPNMPCFSYPLGPYNVNGISNLPTARSWIARLPSKPLQVCRVAGQLS</sequence>
<evidence type="ECO:0000313" key="3">
    <source>
        <dbReference type="Proteomes" id="UP000604825"/>
    </source>
</evidence>
<evidence type="ECO:0000256" key="1">
    <source>
        <dbReference type="SAM" id="MobiDB-lite"/>
    </source>
</evidence>
<keyword evidence="3" id="KW-1185">Reference proteome</keyword>
<dbReference type="EMBL" id="CAJGYO010000015">
    <property type="protein sequence ID" value="CAD6269393.1"/>
    <property type="molecule type" value="Genomic_DNA"/>
</dbReference>
<name>A0A811RH94_9POAL</name>
<evidence type="ECO:0000313" key="2">
    <source>
        <dbReference type="EMBL" id="CAD6269393.1"/>
    </source>
</evidence>
<dbReference type="Proteomes" id="UP000604825">
    <property type="component" value="Unassembled WGS sequence"/>
</dbReference>
<dbReference type="AlphaFoldDB" id="A0A811RH94"/>